<dbReference type="EMBL" id="BAAASL010000007">
    <property type="protein sequence ID" value="GAA2714140.1"/>
    <property type="molecule type" value="Genomic_DNA"/>
</dbReference>
<organism evidence="3 4">
    <name type="scientific">Streptomyces luteosporeus</name>
    <dbReference type="NCBI Taxonomy" id="173856"/>
    <lineage>
        <taxon>Bacteria</taxon>
        <taxon>Bacillati</taxon>
        <taxon>Actinomycetota</taxon>
        <taxon>Actinomycetes</taxon>
        <taxon>Kitasatosporales</taxon>
        <taxon>Streptomycetaceae</taxon>
        <taxon>Streptomyces</taxon>
    </lineage>
</organism>
<dbReference type="Proteomes" id="UP001500886">
    <property type="component" value="Unassembled WGS sequence"/>
</dbReference>
<comment type="similarity">
    <text evidence="1">Belongs to the thioesterase family.</text>
</comment>
<keyword evidence="4" id="KW-1185">Reference proteome</keyword>
<comment type="caution">
    <text evidence="3">The sequence shown here is derived from an EMBL/GenBank/DDBJ whole genome shotgun (WGS) entry which is preliminary data.</text>
</comment>
<name>A0ABN3TPQ1_9ACTN</name>
<keyword evidence="3" id="KW-0378">Hydrolase</keyword>
<protein>
    <submittedName>
        <fullName evidence="3">Alpha/beta fold hydrolase</fullName>
    </submittedName>
</protein>
<dbReference type="Gene3D" id="3.40.50.1820">
    <property type="entry name" value="alpha/beta hydrolase"/>
    <property type="match status" value="1"/>
</dbReference>
<accession>A0ABN3TPQ1</accession>
<dbReference type="InterPro" id="IPR029058">
    <property type="entry name" value="AB_hydrolase_fold"/>
</dbReference>
<gene>
    <name evidence="3" type="ORF">GCM10010315_20790</name>
</gene>
<dbReference type="GO" id="GO:0016787">
    <property type="term" value="F:hydrolase activity"/>
    <property type="evidence" value="ECO:0007669"/>
    <property type="project" value="UniProtKB-KW"/>
</dbReference>
<dbReference type="Pfam" id="PF00975">
    <property type="entry name" value="Thioesterase"/>
    <property type="match status" value="1"/>
</dbReference>
<dbReference type="InterPro" id="IPR001031">
    <property type="entry name" value="Thioesterase"/>
</dbReference>
<evidence type="ECO:0000313" key="4">
    <source>
        <dbReference type="Proteomes" id="UP001500886"/>
    </source>
</evidence>
<proteinExistence type="inferred from homology"/>
<sequence>MSPARPAPGPVRLYCFPHAGATSSVHRPWAALAAPRLQIVGVDAPGRGTRSREERPADFPALVTAMAEHLAGDLARALQEDPGLRWATFGHSFGAMTSLAVADAAARLAGRPPLRAVLSAALPPRLQQPDTTDDLTDDQLLEKIAADGGTPAGLLSNSAMSAYLVRLMREDYVIRRQFPRHAALRVDFPLTLVAARDDAYVTPAQMWQWAEHTTAACRRVEIPGGHFAAVQDPKQIVAIVTEDLLGAGEEQG</sequence>
<reference evidence="3 4" key="1">
    <citation type="journal article" date="2019" name="Int. J. Syst. Evol. Microbiol.">
        <title>The Global Catalogue of Microorganisms (GCM) 10K type strain sequencing project: providing services to taxonomists for standard genome sequencing and annotation.</title>
        <authorList>
            <consortium name="The Broad Institute Genomics Platform"/>
            <consortium name="The Broad Institute Genome Sequencing Center for Infectious Disease"/>
            <person name="Wu L."/>
            <person name="Ma J."/>
        </authorList>
    </citation>
    <scope>NUCLEOTIDE SEQUENCE [LARGE SCALE GENOMIC DNA]</scope>
    <source>
        <strain evidence="3 4">JCM 4542</strain>
    </source>
</reference>
<evidence type="ECO:0000259" key="2">
    <source>
        <dbReference type="Pfam" id="PF00975"/>
    </source>
</evidence>
<dbReference type="PANTHER" id="PTHR11487:SF0">
    <property type="entry name" value="S-ACYL FATTY ACID SYNTHASE THIOESTERASE, MEDIUM CHAIN"/>
    <property type="match status" value="1"/>
</dbReference>
<evidence type="ECO:0000256" key="1">
    <source>
        <dbReference type="ARBA" id="ARBA00007169"/>
    </source>
</evidence>
<dbReference type="RefSeq" id="WP_344434653.1">
    <property type="nucleotide sequence ID" value="NZ_BAAASL010000007.1"/>
</dbReference>
<dbReference type="SUPFAM" id="SSF53474">
    <property type="entry name" value="alpha/beta-Hydrolases"/>
    <property type="match status" value="1"/>
</dbReference>
<dbReference type="InterPro" id="IPR012223">
    <property type="entry name" value="TEII"/>
</dbReference>
<feature type="domain" description="Thioesterase" evidence="2">
    <location>
        <begin position="12"/>
        <end position="239"/>
    </location>
</feature>
<dbReference type="PANTHER" id="PTHR11487">
    <property type="entry name" value="THIOESTERASE"/>
    <property type="match status" value="1"/>
</dbReference>
<evidence type="ECO:0000313" key="3">
    <source>
        <dbReference type="EMBL" id="GAA2714140.1"/>
    </source>
</evidence>